<name>A0AA41UEC5_9MICO</name>
<evidence type="ECO:0000256" key="6">
    <source>
        <dbReference type="ARBA" id="ARBA00023136"/>
    </source>
</evidence>
<dbReference type="EMBL" id="JALGAR010000001">
    <property type="protein sequence ID" value="MCI4656902.1"/>
    <property type="molecule type" value="Genomic_DNA"/>
</dbReference>
<sequence>MSTETLTTRRAGTDSVPALRRRRPNQFVSAIVIFIVPFGALFLFVYVAPILYSIGQSLFSVRSSGLGFGAPVTTFVGVDNYAKALSSSEFWTALGRILLFGAGQVPIMLIGALVLALLLDSAAARWVSVYRVLFFLPYAVPGVIAAVLWAYLYSPSLSPFVAFGNSVGVPLDFLSPEIVLWSMANITTWVFMGYNMLIMLSALQAIPRDQFEAARLDGASEWRIALSIKVPQVRPALVLTGINSIIGTIQLFNEPQVLHVIANSVDSSYVPTMLAMGAAFIKNDFGFAAAVSVLLAVVAGVISIIYYRIAMRNPE</sequence>
<evidence type="ECO:0000313" key="9">
    <source>
        <dbReference type="EMBL" id="MCI4656902.1"/>
    </source>
</evidence>
<dbReference type="Pfam" id="PF00528">
    <property type="entry name" value="BPD_transp_1"/>
    <property type="match status" value="1"/>
</dbReference>
<feature type="transmembrane region" description="Helical" evidence="7">
    <location>
        <begin position="27"/>
        <end position="52"/>
    </location>
</feature>
<evidence type="ECO:0000256" key="1">
    <source>
        <dbReference type="ARBA" id="ARBA00004651"/>
    </source>
</evidence>
<dbReference type="RefSeq" id="WP_243010945.1">
    <property type="nucleotide sequence ID" value="NZ_JALGAR010000001.1"/>
</dbReference>
<evidence type="ECO:0000256" key="3">
    <source>
        <dbReference type="ARBA" id="ARBA00022475"/>
    </source>
</evidence>
<organism evidence="9 10">
    <name type="scientific">Cryobacterium zhongshanensis</name>
    <dbReference type="NCBI Taxonomy" id="2928153"/>
    <lineage>
        <taxon>Bacteria</taxon>
        <taxon>Bacillati</taxon>
        <taxon>Actinomycetota</taxon>
        <taxon>Actinomycetes</taxon>
        <taxon>Micrococcales</taxon>
        <taxon>Microbacteriaceae</taxon>
        <taxon>Cryobacterium</taxon>
    </lineage>
</organism>
<dbReference type="GO" id="GO:0005886">
    <property type="term" value="C:plasma membrane"/>
    <property type="evidence" value="ECO:0007669"/>
    <property type="project" value="UniProtKB-SubCell"/>
</dbReference>
<keyword evidence="2 7" id="KW-0813">Transport</keyword>
<evidence type="ECO:0000256" key="5">
    <source>
        <dbReference type="ARBA" id="ARBA00022989"/>
    </source>
</evidence>
<feature type="transmembrane region" description="Helical" evidence="7">
    <location>
        <begin position="178"/>
        <end position="200"/>
    </location>
</feature>
<dbReference type="CDD" id="cd06261">
    <property type="entry name" value="TM_PBP2"/>
    <property type="match status" value="1"/>
</dbReference>
<comment type="caution">
    <text evidence="9">The sequence shown here is derived from an EMBL/GenBank/DDBJ whole genome shotgun (WGS) entry which is preliminary data.</text>
</comment>
<dbReference type="PROSITE" id="PS50928">
    <property type="entry name" value="ABC_TM1"/>
    <property type="match status" value="1"/>
</dbReference>
<dbReference type="Proteomes" id="UP001165341">
    <property type="component" value="Unassembled WGS sequence"/>
</dbReference>
<keyword evidence="4 7" id="KW-0812">Transmembrane</keyword>
<feature type="transmembrane region" description="Helical" evidence="7">
    <location>
        <begin position="285"/>
        <end position="309"/>
    </location>
</feature>
<keyword evidence="3" id="KW-1003">Cell membrane</keyword>
<keyword evidence="5 7" id="KW-1133">Transmembrane helix</keyword>
<dbReference type="PANTHER" id="PTHR43227:SF8">
    <property type="entry name" value="DIACETYLCHITOBIOSE UPTAKE SYSTEM PERMEASE PROTEIN DASB"/>
    <property type="match status" value="1"/>
</dbReference>
<feature type="transmembrane region" description="Helical" evidence="7">
    <location>
        <begin position="132"/>
        <end position="152"/>
    </location>
</feature>
<evidence type="ECO:0000313" key="10">
    <source>
        <dbReference type="Proteomes" id="UP001165341"/>
    </source>
</evidence>
<comment type="similarity">
    <text evidence="7">Belongs to the binding-protein-dependent transport system permease family.</text>
</comment>
<dbReference type="PANTHER" id="PTHR43227">
    <property type="entry name" value="BLL4140 PROTEIN"/>
    <property type="match status" value="1"/>
</dbReference>
<protein>
    <submittedName>
        <fullName evidence="9">Sugar ABC transporter permease</fullName>
    </submittedName>
</protein>
<comment type="subcellular location">
    <subcellularLocation>
        <location evidence="1 7">Cell membrane</location>
        <topology evidence="1 7">Multi-pass membrane protein</topology>
    </subcellularLocation>
</comment>
<accession>A0AA41UEC5</accession>
<dbReference type="AlphaFoldDB" id="A0AA41UEC5"/>
<evidence type="ECO:0000259" key="8">
    <source>
        <dbReference type="PROSITE" id="PS50928"/>
    </source>
</evidence>
<dbReference type="Gene3D" id="1.10.3720.10">
    <property type="entry name" value="MetI-like"/>
    <property type="match status" value="1"/>
</dbReference>
<reference evidence="9" key="1">
    <citation type="submission" date="2022-03" db="EMBL/GenBank/DDBJ databases">
        <title>Cryobacterium sp. nov. strain ZS14-85, isolated from Antarctic soil.</title>
        <authorList>
            <person name="Li J."/>
            <person name="Niu G."/>
        </authorList>
    </citation>
    <scope>NUCLEOTIDE SEQUENCE</scope>
    <source>
        <strain evidence="9">ZS14-85</strain>
    </source>
</reference>
<feature type="transmembrane region" description="Helical" evidence="7">
    <location>
        <begin position="97"/>
        <end position="120"/>
    </location>
</feature>
<evidence type="ECO:0000256" key="7">
    <source>
        <dbReference type="RuleBase" id="RU363032"/>
    </source>
</evidence>
<evidence type="ECO:0000256" key="4">
    <source>
        <dbReference type="ARBA" id="ARBA00022692"/>
    </source>
</evidence>
<dbReference type="SUPFAM" id="SSF161098">
    <property type="entry name" value="MetI-like"/>
    <property type="match status" value="1"/>
</dbReference>
<gene>
    <name evidence="9" type="ORF">MQH31_03640</name>
</gene>
<keyword evidence="10" id="KW-1185">Reference proteome</keyword>
<keyword evidence="6 7" id="KW-0472">Membrane</keyword>
<dbReference type="GO" id="GO:0055085">
    <property type="term" value="P:transmembrane transport"/>
    <property type="evidence" value="ECO:0007669"/>
    <property type="project" value="InterPro"/>
</dbReference>
<evidence type="ECO:0000256" key="2">
    <source>
        <dbReference type="ARBA" id="ARBA00022448"/>
    </source>
</evidence>
<feature type="domain" description="ABC transmembrane type-1" evidence="8">
    <location>
        <begin position="94"/>
        <end position="306"/>
    </location>
</feature>
<dbReference type="InterPro" id="IPR000515">
    <property type="entry name" value="MetI-like"/>
</dbReference>
<dbReference type="InterPro" id="IPR035906">
    <property type="entry name" value="MetI-like_sf"/>
</dbReference>
<dbReference type="InterPro" id="IPR050809">
    <property type="entry name" value="UgpAE/MalFG_permease"/>
</dbReference>
<proteinExistence type="inferred from homology"/>